<dbReference type="RefSeq" id="WP_158066276.1">
    <property type="nucleotide sequence ID" value="NZ_CP042829.1"/>
</dbReference>
<name>A0ABX6BZC1_9CHLR</name>
<organism evidence="3 4">
    <name type="scientific">Tepidiforma bonchosmolovskayae</name>
    <dbReference type="NCBI Taxonomy" id="2601677"/>
    <lineage>
        <taxon>Bacteria</taxon>
        <taxon>Bacillati</taxon>
        <taxon>Chloroflexota</taxon>
        <taxon>Tepidiformia</taxon>
        <taxon>Tepidiformales</taxon>
        <taxon>Tepidiformaceae</taxon>
        <taxon>Tepidiforma</taxon>
    </lineage>
</organism>
<proteinExistence type="predicted"/>
<accession>A0ABX6BZC1</accession>
<feature type="compositionally biased region" description="Low complexity" evidence="1">
    <location>
        <begin position="61"/>
        <end position="77"/>
    </location>
</feature>
<feature type="transmembrane region" description="Helical" evidence="2">
    <location>
        <begin position="20"/>
        <end position="42"/>
    </location>
</feature>
<dbReference type="EMBL" id="CP042829">
    <property type="protein sequence ID" value="QFG02345.1"/>
    <property type="molecule type" value="Genomic_DNA"/>
</dbReference>
<sequence length="279" mass="28437">METRSRPPGTLEPNAALGRFLRPAYLLPAAVVIAALLLAVAVQPSPQHSNATGSVRVESIAASPTPRAAATRTPASPTREEPSPSPSPPASPEEAVAGARSTPSATPTIDPSLLQQPTQCGTLRETAVALSVEQAISGISVRATRAAVYPIEYFSCILVAAGGSESLQLASAIRKQETAGMTHVVLVDLWVANGSKLFGQLNLRTATLAAAGQSFGAVATLGARSELVIASGQGRNVTIVAAVRNTVGESVGPITLVIDAPLAAGTPVAGKYQLFLPTP</sequence>
<gene>
    <name evidence="3" type="ORF">Tbon_03235</name>
</gene>
<keyword evidence="2" id="KW-1133">Transmembrane helix</keyword>
<keyword evidence="2" id="KW-0472">Membrane</keyword>
<feature type="region of interest" description="Disordered" evidence="1">
    <location>
        <begin position="59"/>
        <end position="115"/>
    </location>
</feature>
<dbReference type="Proteomes" id="UP000326331">
    <property type="component" value="Chromosome"/>
</dbReference>
<evidence type="ECO:0000313" key="4">
    <source>
        <dbReference type="Proteomes" id="UP000326331"/>
    </source>
</evidence>
<evidence type="ECO:0000256" key="1">
    <source>
        <dbReference type="SAM" id="MobiDB-lite"/>
    </source>
</evidence>
<reference evidence="3 4" key="1">
    <citation type="submission" date="2019-10" db="EMBL/GenBank/DDBJ databases">
        <title>Thermopilla bonchosmolovskayae gen. nov., sp. nov., a moderately thermophilic Chloroflexi bacterium from a Chukotka hot spring (Arctic, Russia), representing a novel classis Thermopillaia, which include previously uncultivated lineage OLB14.</title>
        <authorList>
            <person name="Kochetkova T.V."/>
            <person name="Zayulina K.S."/>
            <person name="Zhigarkov V.S."/>
            <person name="Minaev N.V."/>
            <person name="Novikov A."/>
            <person name="Toshchakov S.V."/>
            <person name="Elcheninov A.G."/>
            <person name="Kublanov I.V."/>
        </authorList>
    </citation>
    <scope>NUCLEOTIDE SEQUENCE [LARGE SCALE GENOMIC DNA]</scope>
    <source>
        <strain evidence="3 4">3753O</strain>
    </source>
</reference>
<keyword evidence="2" id="KW-0812">Transmembrane</keyword>
<evidence type="ECO:0008006" key="5">
    <source>
        <dbReference type="Google" id="ProtNLM"/>
    </source>
</evidence>
<keyword evidence="4" id="KW-1185">Reference proteome</keyword>
<feature type="compositionally biased region" description="Polar residues" evidence="1">
    <location>
        <begin position="101"/>
        <end position="115"/>
    </location>
</feature>
<evidence type="ECO:0000256" key="2">
    <source>
        <dbReference type="SAM" id="Phobius"/>
    </source>
</evidence>
<evidence type="ECO:0000313" key="3">
    <source>
        <dbReference type="EMBL" id="QFG02345.1"/>
    </source>
</evidence>
<protein>
    <recommendedName>
        <fullName evidence="5">DUF3426 domain-containing protein</fullName>
    </recommendedName>
</protein>